<accession>A0ABD5SZZ7</accession>
<dbReference type="EMBL" id="JBHSWT010000081">
    <property type="protein sequence ID" value="MFC6770552.1"/>
    <property type="molecule type" value="Genomic_DNA"/>
</dbReference>
<protein>
    <submittedName>
        <fullName evidence="2">Uncharacterized protein</fullName>
    </submittedName>
</protein>
<evidence type="ECO:0000313" key="2">
    <source>
        <dbReference type="EMBL" id="MFC6770552.1"/>
    </source>
</evidence>
<reference evidence="2 3" key="1">
    <citation type="journal article" date="2019" name="Int. J. Syst. Evol. Microbiol.">
        <title>The Global Catalogue of Microorganisms (GCM) 10K type strain sequencing project: providing services to taxonomists for standard genome sequencing and annotation.</title>
        <authorList>
            <consortium name="The Broad Institute Genomics Platform"/>
            <consortium name="The Broad Institute Genome Sequencing Center for Infectious Disease"/>
            <person name="Wu L."/>
            <person name="Ma J."/>
        </authorList>
    </citation>
    <scope>NUCLEOTIDE SEQUENCE [LARGE SCALE GENOMIC DNA]</scope>
    <source>
        <strain evidence="2 3">PJ61</strain>
    </source>
</reference>
<sequence length="69" mass="6930">MVTDRSLDDFSGDADADRDDGDGDQGNAGAEPESGDQTDANAAADEAVTATAAWTTDGADCDRCGESVS</sequence>
<gene>
    <name evidence="2" type="ORF">ACFQDD_03265</name>
</gene>
<evidence type="ECO:0000256" key="1">
    <source>
        <dbReference type="SAM" id="MobiDB-lite"/>
    </source>
</evidence>
<proteinExistence type="predicted"/>
<comment type="caution">
    <text evidence="2">The sequence shown here is derived from an EMBL/GenBank/DDBJ whole genome shotgun (WGS) entry which is preliminary data.</text>
</comment>
<dbReference type="AlphaFoldDB" id="A0ABD5SZZ7"/>
<dbReference type="Proteomes" id="UP001596274">
    <property type="component" value="Unassembled WGS sequence"/>
</dbReference>
<name>A0ABD5SZZ7_9EURY</name>
<evidence type="ECO:0000313" key="3">
    <source>
        <dbReference type="Proteomes" id="UP001596274"/>
    </source>
</evidence>
<feature type="compositionally biased region" description="Low complexity" evidence="1">
    <location>
        <begin position="37"/>
        <end position="47"/>
    </location>
</feature>
<feature type="compositionally biased region" description="Acidic residues" evidence="1">
    <location>
        <begin position="10"/>
        <end position="23"/>
    </location>
</feature>
<organism evidence="2 3">
    <name type="scientific">Halorubrum pallidum</name>
    <dbReference type="NCBI Taxonomy" id="1526114"/>
    <lineage>
        <taxon>Archaea</taxon>
        <taxon>Methanobacteriati</taxon>
        <taxon>Methanobacteriota</taxon>
        <taxon>Stenosarchaea group</taxon>
        <taxon>Halobacteria</taxon>
        <taxon>Halobacteriales</taxon>
        <taxon>Haloferacaceae</taxon>
        <taxon>Halorubrum</taxon>
    </lineage>
</organism>
<feature type="non-terminal residue" evidence="2">
    <location>
        <position position="69"/>
    </location>
</feature>
<feature type="region of interest" description="Disordered" evidence="1">
    <location>
        <begin position="1"/>
        <end position="47"/>
    </location>
</feature>
<keyword evidence="3" id="KW-1185">Reference proteome</keyword>